<evidence type="ECO:0000313" key="3">
    <source>
        <dbReference type="RefSeq" id="XP_035685954.1"/>
    </source>
</evidence>
<feature type="compositionally biased region" description="Basic and acidic residues" evidence="1">
    <location>
        <begin position="98"/>
        <end position="112"/>
    </location>
</feature>
<dbReference type="GeneID" id="118422468"/>
<feature type="region of interest" description="Disordered" evidence="1">
    <location>
        <begin position="261"/>
        <end position="288"/>
    </location>
</feature>
<dbReference type="KEGG" id="bfo:118422468"/>
<protein>
    <submittedName>
        <fullName evidence="3">Uncharacterized protein LOC118422468 isoform X1</fullName>
    </submittedName>
</protein>
<evidence type="ECO:0000313" key="2">
    <source>
        <dbReference type="Proteomes" id="UP000001554"/>
    </source>
</evidence>
<accession>A0A9J7N0X4</accession>
<gene>
    <name evidence="3" type="primary">LOC118422468</name>
</gene>
<reference evidence="3" key="2">
    <citation type="submission" date="2025-08" db="UniProtKB">
        <authorList>
            <consortium name="RefSeq"/>
        </authorList>
    </citation>
    <scope>IDENTIFICATION</scope>
    <source>
        <strain evidence="3">S238N-H82</strain>
        <tissue evidence="3">Testes</tissue>
    </source>
</reference>
<dbReference type="OMA" id="CTEHEEE"/>
<organism evidence="2 3">
    <name type="scientific">Branchiostoma floridae</name>
    <name type="common">Florida lancelet</name>
    <name type="synonym">Amphioxus</name>
    <dbReference type="NCBI Taxonomy" id="7739"/>
    <lineage>
        <taxon>Eukaryota</taxon>
        <taxon>Metazoa</taxon>
        <taxon>Chordata</taxon>
        <taxon>Cephalochordata</taxon>
        <taxon>Leptocardii</taxon>
        <taxon>Amphioxiformes</taxon>
        <taxon>Branchiostomatidae</taxon>
        <taxon>Branchiostoma</taxon>
    </lineage>
</organism>
<proteinExistence type="predicted"/>
<reference evidence="2" key="1">
    <citation type="journal article" date="2020" name="Nat. Ecol. Evol.">
        <title>Deeply conserved synteny resolves early events in vertebrate evolution.</title>
        <authorList>
            <person name="Simakov O."/>
            <person name="Marletaz F."/>
            <person name="Yue J.X."/>
            <person name="O'Connell B."/>
            <person name="Jenkins J."/>
            <person name="Brandt A."/>
            <person name="Calef R."/>
            <person name="Tung C.H."/>
            <person name="Huang T.K."/>
            <person name="Schmutz J."/>
            <person name="Satoh N."/>
            <person name="Yu J.K."/>
            <person name="Putnam N.H."/>
            <person name="Green R.E."/>
            <person name="Rokhsar D.S."/>
        </authorList>
    </citation>
    <scope>NUCLEOTIDE SEQUENCE [LARGE SCALE GENOMIC DNA]</scope>
    <source>
        <strain evidence="2">S238N-H82</strain>
    </source>
</reference>
<feature type="region of interest" description="Disordered" evidence="1">
    <location>
        <begin position="90"/>
        <end position="117"/>
    </location>
</feature>
<dbReference type="RefSeq" id="XP_035685954.1">
    <property type="nucleotide sequence ID" value="XM_035830061.1"/>
</dbReference>
<name>A0A9J7N0X4_BRAFL</name>
<evidence type="ECO:0000256" key="1">
    <source>
        <dbReference type="SAM" id="MobiDB-lite"/>
    </source>
</evidence>
<sequence>MSYIRDFLSYNACVVTTARVQHFGAKFTRMASPAAKRMTFSSEVLFAGALPTGSPSLYDSEPLILPSDVSGYQLPSHWYKQPDLCTEEDYQMLSQSSKQEDRTNQKQTEMEGNKQVSQAAEEEVQILEVELEEKPQQICAEHEEENCSQGEVPQESTGSCLNYQDMQVGGYEDTNTVQCGLTNTDNYSQDCSIEDEQLLPEAETLRQLDGVLREQMNEEIEQFRSNLHGLLTDHYLRHRYFLNSGNISSDMPYGPQSTAPMNDSLCSSGSEACATSESLTSDNENRYGMDIPATVPDRGQEEHMKQQYLISMLTSASVITNALRKKEFSV</sequence>
<feature type="compositionally biased region" description="Polar residues" evidence="1">
    <location>
        <begin position="261"/>
        <end position="282"/>
    </location>
</feature>
<keyword evidence="2" id="KW-1185">Reference proteome</keyword>
<dbReference type="AlphaFoldDB" id="A0A9J7N0X4"/>
<dbReference type="OrthoDB" id="9995167at2759"/>
<dbReference type="Proteomes" id="UP000001554">
    <property type="component" value="Chromosome 9"/>
</dbReference>